<protein>
    <submittedName>
        <fullName evidence="4">Alpha/beta hydrolase fold</fullName>
    </submittedName>
</protein>
<feature type="signal peptide" evidence="2">
    <location>
        <begin position="1"/>
        <end position="21"/>
    </location>
</feature>
<dbReference type="GO" id="GO:0016787">
    <property type="term" value="F:hydrolase activity"/>
    <property type="evidence" value="ECO:0007669"/>
    <property type="project" value="UniProtKB-KW"/>
</dbReference>
<dbReference type="InterPro" id="IPR049492">
    <property type="entry name" value="BD-FAE-like_dom"/>
</dbReference>
<feature type="domain" description="BD-FAE-like" evidence="3">
    <location>
        <begin position="92"/>
        <end position="200"/>
    </location>
</feature>
<dbReference type="Proteomes" id="UP000190774">
    <property type="component" value="Unassembled WGS sequence"/>
</dbReference>
<dbReference type="EMBL" id="FUYE01000011">
    <property type="protein sequence ID" value="SKB00944.1"/>
    <property type="molecule type" value="Genomic_DNA"/>
</dbReference>
<keyword evidence="1 4" id="KW-0378">Hydrolase</keyword>
<dbReference type="OrthoDB" id="9815425at2"/>
<sequence length="353" mass="38658">MKFSLFLCTFSLVSLALFAQAAITSENNARLRQGLKQYPEADTNGDGLLTLEEAKAFLAKRKVLKGEVTPKEGALKADVVDVAYGAHERNKLDLYLAKGTSGPTPLVIMIHGGGFRNGDKSRWASDQTTKELLENGISCAALNYPFLPDKPIQDILRDCTRAVQFLRANAAQWNLDKTRFASMGGSAGAGTSLWLATRDDLADPKATDPILRESTRLSCAVCNATQATYDVSRWESFMGPAKPEFGSETEAALFYHLPTLEAMQSEAGKAILRECDMLAWITPGDPPLLVNNTQVVDAPRNRGEWLHCIHHARAVHKQCEASEVACIVLQDQPEPKTSTTQFLMQHLLPAKQG</sequence>
<dbReference type="InterPro" id="IPR029058">
    <property type="entry name" value="AB_hydrolase_fold"/>
</dbReference>
<dbReference type="Pfam" id="PF20434">
    <property type="entry name" value="BD-FAE"/>
    <property type="match status" value="1"/>
</dbReference>
<evidence type="ECO:0000313" key="4">
    <source>
        <dbReference type="EMBL" id="SKB00944.1"/>
    </source>
</evidence>
<evidence type="ECO:0000256" key="2">
    <source>
        <dbReference type="SAM" id="SignalP"/>
    </source>
</evidence>
<dbReference type="SUPFAM" id="SSF53474">
    <property type="entry name" value="alpha/beta-Hydrolases"/>
    <property type="match status" value="1"/>
</dbReference>
<name>A0A1T4YGM8_9BACT</name>
<keyword evidence="2" id="KW-0732">Signal</keyword>
<evidence type="ECO:0000259" key="3">
    <source>
        <dbReference type="Pfam" id="PF20434"/>
    </source>
</evidence>
<gene>
    <name evidence="4" type="ORF">SAMN02745166_03263</name>
</gene>
<dbReference type="STRING" id="48467.SAMN02745166_03263"/>
<organism evidence="4 5">
    <name type="scientific">Prosthecobacter debontii</name>
    <dbReference type="NCBI Taxonomy" id="48467"/>
    <lineage>
        <taxon>Bacteria</taxon>
        <taxon>Pseudomonadati</taxon>
        <taxon>Verrucomicrobiota</taxon>
        <taxon>Verrucomicrobiia</taxon>
        <taxon>Verrucomicrobiales</taxon>
        <taxon>Verrucomicrobiaceae</taxon>
        <taxon>Prosthecobacter</taxon>
    </lineage>
</organism>
<reference evidence="5" key="1">
    <citation type="submission" date="2017-02" db="EMBL/GenBank/DDBJ databases">
        <authorList>
            <person name="Varghese N."/>
            <person name="Submissions S."/>
        </authorList>
    </citation>
    <scope>NUCLEOTIDE SEQUENCE [LARGE SCALE GENOMIC DNA]</scope>
    <source>
        <strain evidence="5">ATCC 700200</strain>
    </source>
</reference>
<dbReference type="InterPro" id="IPR050300">
    <property type="entry name" value="GDXG_lipolytic_enzyme"/>
</dbReference>
<feature type="chain" id="PRO_5012436793" evidence="2">
    <location>
        <begin position="22"/>
        <end position="353"/>
    </location>
</feature>
<dbReference type="AlphaFoldDB" id="A0A1T4YGM8"/>
<evidence type="ECO:0000256" key="1">
    <source>
        <dbReference type="ARBA" id="ARBA00022801"/>
    </source>
</evidence>
<keyword evidence="5" id="KW-1185">Reference proteome</keyword>
<evidence type="ECO:0000313" key="5">
    <source>
        <dbReference type="Proteomes" id="UP000190774"/>
    </source>
</evidence>
<dbReference type="PANTHER" id="PTHR48081">
    <property type="entry name" value="AB HYDROLASE SUPERFAMILY PROTEIN C4A8.06C"/>
    <property type="match status" value="1"/>
</dbReference>
<dbReference type="Gene3D" id="3.40.50.1820">
    <property type="entry name" value="alpha/beta hydrolase"/>
    <property type="match status" value="1"/>
</dbReference>
<accession>A0A1T4YGM8</accession>
<dbReference type="RefSeq" id="WP_078814451.1">
    <property type="nucleotide sequence ID" value="NZ_FUYE01000011.1"/>
</dbReference>
<proteinExistence type="predicted"/>